<gene>
    <name evidence="5" type="ORF">E1H14_05950</name>
</gene>
<dbReference type="PROSITE" id="PS50902">
    <property type="entry name" value="FLAVODOXIN_LIKE"/>
    <property type="match status" value="1"/>
</dbReference>
<organism evidence="5 6">
    <name type="scientific">Nitrincola tapanii</name>
    <dbReference type="NCBI Taxonomy" id="1708751"/>
    <lineage>
        <taxon>Bacteria</taxon>
        <taxon>Pseudomonadati</taxon>
        <taxon>Pseudomonadota</taxon>
        <taxon>Gammaproteobacteria</taxon>
        <taxon>Oceanospirillales</taxon>
        <taxon>Oceanospirillaceae</taxon>
        <taxon>Nitrincola</taxon>
    </lineage>
</organism>
<protein>
    <submittedName>
        <fullName evidence="5">Flavodoxin</fullName>
    </submittedName>
</protein>
<evidence type="ECO:0000259" key="4">
    <source>
        <dbReference type="PROSITE" id="PS50902"/>
    </source>
</evidence>
<evidence type="ECO:0000256" key="3">
    <source>
        <dbReference type="ARBA" id="ARBA00022982"/>
    </source>
</evidence>
<dbReference type="SUPFAM" id="SSF52218">
    <property type="entry name" value="Flavoproteins"/>
    <property type="match status" value="1"/>
</dbReference>
<dbReference type="Pfam" id="PF00258">
    <property type="entry name" value="Flavodoxin_1"/>
    <property type="match status" value="1"/>
</dbReference>
<keyword evidence="1" id="KW-0285">Flavoprotein</keyword>
<keyword evidence="2" id="KW-0288">FMN</keyword>
<evidence type="ECO:0000313" key="6">
    <source>
        <dbReference type="Proteomes" id="UP000325302"/>
    </source>
</evidence>
<name>A0A5A9W496_9GAMM</name>
<comment type="caution">
    <text evidence="5">The sequence shown here is derived from an EMBL/GenBank/DDBJ whole genome shotgun (WGS) entry which is preliminary data.</text>
</comment>
<feature type="domain" description="Flavodoxin-like" evidence="4">
    <location>
        <begin position="4"/>
        <end position="145"/>
    </location>
</feature>
<evidence type="ECO:0000256" key="1">
    <source>
        <dbReference type="ARBA" id="ARBA00022630"/>
    </source>
</evidence>
<dbReference type="OrthoDB" id="359268at2"/>
<dbReference type="InterPro" id="IPR001094">
    <property type="entry name" value="Flavdoxin-like"/>
</dbReference>
<dbReference type="PANTHER" id="PTHR19384">
    <property type="entry name" value="NITRIC OXIDE SYNTHASE-RELATED"/>
    <property type="match status" value="1"/>
</dbReference>
<sequence length="150" mass="16676">MARFLFLVGSVYGNSSSVAEECSEWLRSRGHAAEVFNTASLQDLASDPEAILMVCTSTTGDGELPDNIYPLYQALREEFPLMPERRYAVIALGDSSYERFADAGKQMDELLTELQARRIGEPLFVDACETADPEGEALAWLKEWMAELEA</sequence>
<dbReference type="GO" id="GO:0016491">
    <property type="term" value="F:oxidoreductase activity"/>
    <property type="evidence" value="ECO:0007669"/>
    <property type="project" value="TreeGrafter"/>
</dbReference>
<dbReference type="GO" id="GO:0050660">
    <property type="term" value="F:flavin adenine dinucleotide binding"/>
    <property type="evidence" value="ECO:0007669"/>
    <property type="project" value="TreeGrafter"/>
</dbReference>
<accession>A0A5A9W496</accession>
<reference evidence="5 6" key="1">
    <citation type="submission" date="2019-03" db="EMBL/GenBank/DDBJ databases">
        <title>Nitrincola sp. nov. isolated from an Indian soda lake.</title>
        <authorList>
            <person name="Joshi A."/>
            <person name="Thite S.V."/>
            <person name="Joseph N."/>
            <person name="Dhotre D."/>
            <person name="Moorthy M."/>
            <person name="Shouche Y.S."/>
        </authorList>
    </citation>
    <scope>NUCLEOTIDE SEQUENCE [LARGE SCALE GENOMIC DNA]</scope>
    <source>
        <strain evidence="5 6">MEB193</strain>
    </source>
</reference>
<keyword evidence="3" id="KW-0813">Transport</keyword>
<dbReference type="RefSeq" id="WP_149390545.1">
    <property type="nucleotide sequence ID" value="NZ_SMRS01000004.1"/>
</dbReference>
<keyword evidence="6" id="KW-1185">Reference proteome</keyword>
<evidence type="ECO:0000313" key="5">
    <source>
        <dbReference type="EMBL" id="KAA0874965.1"/>
    </source>
</evidence>
<dbReference type="Gene3D" id="3.40.50.360">
    <property type="match status" value="1"/>
</dbReference>
<dbReference type="GO" id="GO:0005829">
    <property type="term" value="C:cytosol"/>
    <property type="evidence" value="ECO:0007669"/>
    <property type="project" value="TreeGrafter"/>
</dbReference>
<evidence type="ECO:0000256" key="2">
    <source>
        <dbReference type="ARBA" id="ARBA00022643"/>
    </source>
</evidence>
<dbReference type="PRINTS" id="PR00369">
    <property type="entry name" value="FLAVODOXIN"/>
</dbReference>
<dbReference type="GO" id="GO:0010181">
    <property type="term" value="F:FMN binding"/>
    <property type="evidence" value="ECO:0007669"/>
    <property type="project" value="InterPro"/>
</dbReference>
<dbReference type="EMBL" id="SMRS01000004">
    <property type="protein sequence ID" value="KAA0874965.1"/>
    <property type="molecule type" value="Genomic_DNA"/>
</dbReference>
<dbReference type="InterPro" id="IPR029039">
    <property type="entry name" value="Flavoprotein-like_sf"/>
</dbReference>
<dbReference type="AlphaFoldDB" id="A0A5A9W496"/>
<proteinExistence type="predicted"/>
<dbReference type="Proteomes" id="UP000325302">
    <property type="component" value="Unassembled WGS sequence"/>
</dbReference>
<keyword evidence="3" id="KW-0249">Electron transport</keyword>
<dbReference type="InterPro" id="IPR008254">
    <property type="entry name" value="Flavodoxin/NO_synth"/>
</dbReference>
<dbReference type="NCBIfam" id="NF005989">
    <property type="entry name" value="PRK08105.1"/>
    <property type="match status" value="1"/>
</dbReference>